<dbReference type="InterPro" id="IPR011050">
    <property type="entry name" value="Pectin_lyase_fold/virulence"/>
</dbReference>
<name>A0A542E676_9MICO</name>
<keyword evidence="1" id="KW-0732">Signal</keyword>
<sequence length="466" mass="47789">MRSCTPSRLRPADATRRSVRGALALTLGLAVTGLGLGALPAQAAGTAGGGPVVSDPSSLVARTGAPGYGDPTTAPLRVVPVSTTDGLVAALKAAKPGDHLRLASGTYTGPFDVRFGGTLANPVVVEPAAGASVTLTSDVPMPTCGALGPDQDRTLTITASHVVFRNLSIVNGARVSGANYDAVQQWQSAAIANGDYLDRRDVPGSAAFDPVAQRTLGAYFSTMLGKPVVPATDVQIVGSTLTGKGVFARGLSYSVFSGNTFSGIHCGTGPAIWLSNYSAGSVISGNDIADVAASTVKHFMQEGIRLGNGSDYNAVTGNVVHDLAVGGRAFTTDQDASFNLFANNTASKVDIGFNEQMSAWGNTWTHNVVDGATTAGFSIRMQDGRFDQPSLNSSSWSSSMTCNVSRNAAVDWAAGGIGKGTFAHNDFRSFSVNKRVSAYFGSAGNTWNGAPTAPKTGVTQPDLNGC</sequence>
<evidence type="ECO:0000256" key="1">
    <source>
        <dbReference type="SAM" id="SignalP"/>
    </source>
</evidence>
<dbReference type="EMBL" id="VFMN01000001">
    <property type="protein sequence ID" value="TQJ10789.1"/>
    <property type="molecule type" value="Genomic_DNA"/>
</dbReference>
<evidence type="ECO:0000313" key="2">
    <source>
        <dbReference type="EMBL" id="TQJ10789.1"/>
    </source>
</evidence>
<dbReference type="Proteomes" id="UP000317893">
    <property type="component" value="Unassembled WGS sequence"/>
</dbReference>
<dbReference type="InterPro" id="IPR012334">
    <property type="entry name" value="Pectin_lyas_fold"/>
</dbReference>
<dbReference type="SUPFAM" id="SSF51126">
    <property type="entry name" value="Pectin lyase-like"/>
    <property type="match status" value="1"/>
</dbReference>
<protein>
    <recommendedName>
        <fullName evidence="4">Parallel beta helix pectate lyase-like protein</fullName>
    </recommendedName>
</protein>
<organism evidence="2 3">
    <name type="scientific">Lapillicoccus jejuensis</name>
    <dbReference type="NCBI Taxonomy" id="402171"/>
    <lineage>
        <taxon>Bacteria</taxon>
        <taxon>Bacillati</taxon>
        <taxon>Actinomycetota</taxon>
        <taxon>Actinomycetes</taxon>
        <taxon>Micrococcales</taxon>
        <taxon>Intrasporangiaceae</taxon>
        <taxon>Lapillicoccus</taxon>
    </lineage>
</organism>
<dbReference type="OrthoDB" id="264773at2"/>
<comment type="caution">
    <text evidence="2">The sequence shown here is derived from an EMBL/GenBank/DDBJ whole genome shotgun (WGS) entry which is preliminary data.</text>
</comment>
<dbReference type="AlphaFoldDB" id="A0A542E676"/>
<feature type="signal peptide" evidence="1">
    <location>
        <begin position="1"/>
        <end position="43"/>
    </location>
</feature>
<evidence type="ECO:0000313" key="3">
    <source>
        <dbReference type="Proteomes" id="UP000317893"/>
    </source>
</evidence>
<dbReference type="Gene3D" id="2.160.20.10">
    <property type="entry name" value="Single-stranded right-handed beta-helix, Pectin lyase-like"/>
    <property type="match status" value="2"/>
</dbReference>
<reference evidence="2 3" key="1">
    <citation type="submission" date="2019-06" db="EMBL/GenBank/DDBJ databases">
        <title>Sequencing the genomes of 1000 actinobacteria strains.</title>
        <authorList>
            <person name="Klenk H.-P."/>
        </authorList>
    </citation>
    <scope>NUCLEOTIDE SEQUENCE [LARGE SCALE GENOMIC DNA]</scope>
    <source>
        <strain evidence="2 3">DSM 18607</strain>
    </source>
</reference>
<proteinExistence type="predicted"/>
<gene>
    <name evidence="2" type="ORF">FB458_3928</name>
</gene>
<feature type="chain" id="PRO_5022203399" description="Parallel beta helix pectate lyase-like protein" evidence="1">
    <location>
        <begin position="44"/>
        <end position="466"/>
    </location>
</feature>
<accession>A0A542E676</accession>
<dbReference type="RefSeq" id="WP_141849967.1">
    <property type="nucleotide sequence ID" value="NZ_BAAAPR010000010.1"/>
</dbReference>
<keyword evidence="3" id="KW-1185">Reference proteome</keyword>
<evidence type="ECO:0008006" key="4">
    <source>
        <dbReference type="Google" id="ProtNLM"/>
    </source>
</evidence>